<keyword evidence="3" id="KW-1185">Reference proteome</keyword>
<accession>A0A0P1G7J1</accession>
<evidence type="ECO:0000313" key="4">
    <source>
        <dbReference type="Proteomes" id="UP000051887"/>
    </source>
</evidence>
<evidence type="ECO:0000313" key="1">
    <source>
        <dbReference type="EMBL" id="CUH70185.1"/>
    </source>
</evidence>
<protein>
    <submittedName>
        <fullName evidence="2">Uncharacterized protein</fullName>
    </submittedName>
</protein>
<evidence type="ECO:0000313" key="3">
    <source>
        <dbReference type="Proteomes" id="UP000051086"/>
    </source>
</evidence>
<dbReference type="Proteomes" id="UP000051086">
    <property type="component" value="Unassembled WGS sequence"/>
</dbReference>
<dbReference type="EMBL" id="CYSC01000027">
    <property type="protein sequence ID" value="CUH71885.1"/>
    <property type="molecule type" value="Genomic_DNA"/>
</dbReference>
<reference evidence="1 3" key="1">
    <citation type="submission" date="2015-09" db="EMBL/GenBank/DDBJ databases">
        <authorList>
            <person name="Rodrigo-Torres L."/>
            <person name="Arahal D.R."/>
        </authorList>
    </citation>
    <scope>NUCLEOTIDE SEQUENCE [LARGE SCALE GENOMIC DNA]</scope>
    <source>
        <strain evidence="1 3">CECT 5118</strain>
    </source>
</reference>
<dbReference type="EMBL" id="CYSB01000048">
    <property type="protein sequence ID" value="CUH70185.1"/>
    <property type="molecule type" value="Genomic_DNA"/>
</dbReference>
<dbReference type="Proteomes" id="UP000051887">
    <property type="component" value="Unassembled WGS sequence"/>
</dbReference>
<dbReference type="AlphaFoldDB" id="A0A0P1G7J1"/>
<dbReference type="RefSeq" id="WP_058243143.1">
    <property type="nucleotide sequence ID" value="NZ_CYSB01000048.1"/>
</dbReference>
<gene>
    <name evidence="1" type="ORF">TL5118_04160</name>
    <name evidence="2" type="ORF">TL5120_01677</name>
</gene>
<name>A0A0P1G7J1_9RHOB</name>
<sequence length="315" mass="34690">MKKPQTQIRSFTLAANADVRCAGYAPDDPKRWVSLTDGTQAKIDYYPSPLVSYGEEDHEVAKVKFEQSKAAFTSDAPRQVLQDVLTSEPASQLKADVLGQIYAALISVTQLKEHSILPKANEFPTLSPIKVITARQRLDTFNAFEAQLQSQPLGNEVDVVAEALSEMPLAADFTVEIEFSDLTSVTRVELLTDADFSVVWGESALSIQEAVGLDKSQKITLLPKIQPQAMDSRAKGVRSYLLNAAQILFSLSHGRPGDMELVFVRRAQDTKADYAFQLTVAADAWTVTLPMLIKGKRTFRDAAGIEFSQIPVPRD</sequence>
<reference evidence="2 4" key="2">
    <citation type="submission" date="2015-09" db="EMBL/GenBank/DDBJ databases">
        <authorList>
            <consortium name="Swine Surveillance"/>
        </authorList>
    </citation>
    <scope>NUCLEOTIDE SEQUENCE [LARGE SCALE GENOMIC DNA]</scope>
    <source>
        <strain evidence="2 4">5120</strain>
    </source>
</reference>
<organism evidence="2 4">
    <name type="scientific">Thalassovita autumnalis</name>
    <dbReference type="NCBI Taxonomy" id="2072972"/>
    <lineage>
        <taxon>Bacteria</taxon>
        <taxon>Pseudomonadati</taxon>
        <taxon>Pseudomonadota</taxon>
        <taxon>Alphaproteobacteria</taxon>
        <taxon>Rhodobacterales</taxon>
        <taxon>Roseobacteraceae</taxon>
        <taxon>Thalassovita</taxon>
    </lineage>
</organism>
<proteinExistence type="predicted"/>
<evidence type="ECO:0000313" key="2">
    <source>
        <dbReference type="EMBL" id="CUH71885.1"/>
    </source>
</evidence>